<organism evidence="12 13">
    <name type="scientific">Vespula vulgaris</name>
    <name type="common">Yellow jacket</name>
    <name type="synonym">Wasp</name>
    <dbReference type="NCBI Taxonomy" id="7454"/>
    <lineage>
        <taxon>Eukaryota</taxon>
        <taxon>Metazoa</taxon>
        <taxon>Ecdysozoa</taxon>
        <taxon>Arthropoda</taxon>
        <taxon>Hexapoda</taxon>
        <taxon>Insecta</taxon>
        <taxon>Pterygota</taxon>
        <taxon>Neoptera</taxon>
        <taxon>Endopterygota</taxon>
        <taxon>Hymenoptera</taxon>
        <taxon>Apocrita</taxon>
        <taxon>Aculeata</taxon>
        <taxon>Vespoidea</taxon>
        <taxon>Vespidae</taxon>
        <taxon>Vespinae</taxon>
        <taxon>Vespula</taxon>
    </lineage>
</organism>
<dbReference type="GO" id="GO:0008046">
    <property type="term" value="F:axon guidance receptor activity"/>
    <property type="evidence" value="ECO:0007669"/>
    <property type="project" value="TreeGrafter"/>
</dbReference>
<dbReference type="GO" id="GO:0007156">
    <property type="term" value="P:homophilic cell adhesion via plasma membrane adhesion molecules"/>
    <property type="evidence" value="ECO:0007669"/>
    <property type="project" value="TreeGrafter"/>
</dbReference>
<dbReference type="InterPro" id="IPR013783">
    <property type="entry name" value="Ig-like_fold"/>
</dbReference>
<keyword evidence="9" id="KW-0393">Immunoglobulin domain</keyword>
<feature type="domain" description="Ig-like" evidence="11">
    <location>
        <begin position="103"/>
        <end position="166"/>
    </location>
</feature>
<feature type="domain" description="Ig-like" evidence="11">
    <location>
        <begin position="640"/>
        <end position="733"/>
    </location>
</feature>
<dbReference type="InterPro" id="IPR007110">
    <property type="entry name" value="Ig-like_dom"/>
</dbReference>
<feature type="domain" description="Ig-like" evidence="11">
    <location>
        <begin position="446"/>
        <end position="537"/>
    </location>
</feature>
<evidence type="ECO:0000256" key="5">
    <source>
        <dbReference type="ARBA" id="ARBA00022889"/>
    </source>
</evidence>
<keyword evidence="6" id="KW-1133">Transmembrane helix</keyword>
<dbReference type="GO" id="GO:0030424">
    <property type="term" value="C:axon"/>
    <property type="evidence" value="ECO:0007669"/>
    <property type="project" value="TreeGrafter"/>
</dbReference>
<dbReference type="GO" id="GO:0050808">
    <property type="term" value="P:synapse organization"/>
    <property type="evidence" value="ECO:0007669"/>
    <property type="project" value="TreeGrafter"/>
</dbReference>
<keyword evidence="3" id="KW-0732">Signal</keyword>
<evidence type="ECO:0000256" key="10">
    <source>
        <dbReference type="SAM" id="MobiDB-lite"/>
    </source>
</evidence>
<dbReference type="InterPro" id="IPR050958">
    <property type="entry name" value="Cell_Adh-Cytoskel_Orgn"/>
</dbReference>
<dbReference type="CDD" id="cd20956">
    <property type="entry name" value="IgI_4_Dscam"/>
    <property type="match status" value="1"/>
</dbReference>
<dbReference type="PANTHER" id="PTHR45080">
    <property type="entry name" value="CONTACTIN 5"/>
    <property type="match status" value="1"/>
</dbReference>
<keyword evidence="7" id="KW-0472">Membrane</keyword>
<keyword evidence="5" id="KW-0130">Cell adhesion</keyword>
<dbReference type="GO" id="GO:0005886">
    <property type="term" value="C:plasma membrane"/>
    <property type="evidence" value="ECO:0007669"/>
    <property type="project" value="TreeGrafter"/>
</dbReference>
<evidence type="ECO:0000256" key="1">
    <source>
        <dbReference type="ARBA" id="ARBA00004167"/>
    </source>
</evidence>
<keyword evidence="4" id="KW-0677">Repeat</keyword>
<feature type="domain" description="Ig-like" evidence="11">
    <location>
        <begin position="738"/>
        <end position="829"/>
    </location>
</feature>
<evidence type="ECO:0000256" key="8">
    <source>
        <dbReference type="ARBA" id="ARBA00023157"/>
    </source>
</evidence>
<feature type="domain" description="Ig-like" evidence="11">
    <location>
        <begin position="355"/>
        <end position="439"/>
    </location>
</feature>
<dbReference type="PROSITE" id="PS50835">
    <property type="entry name" value="IG_LIKE"/>
    <property type="match status" value="9"/>
</dbReference>
<evidence type="ECO:0000259" key="11">
    <source>
        <dbReference type="PROSITE" id="PS50835"/>
    </source>
</evidence>
<evidence type="ECO:0000256" key="3">
    <source>
        <dbReference type="ARBA" id="ARBA00022729"/>
    </source>
</evidence>
<dbReference type="EMBL" id="JACSEA010000001">
    <property type="protein sequence ID" value="KAF7411846.1"/>
    <property type="molecule type" value="Genomic_DNA"/>
</dbReference>
<dbReference type="AlphaFoldDB" id="A0A834KRQ7"/>
<evidence type="ECO:0000256" key="7">
    <source>
        <dbReference type="ARBA" id="ARBA00023136"/>
    </source>
</evidence>
<feature type="domain" description="Ig-like" evidence="11">
    <location>
        <begin position="834"/>
        <end position="935"/>
    </location>
</feature>
<keyword evidence="2" id="KW-0812">Transmembrane</keyword>
<feature type="domain" description="Ig-like" evidence="11">
    <location>
        <begin position="257"/>
        <end position="350"/>
    </location>
</feature>
<dbReference type="Pfam" id="PF13927">
    <property type="entry name" value="Ig_3"/>
    <property type="match status" value="5"/>
</dbReference>
<keyword evidence="13" id="KW-1185">Reference proteome</keyword>
<proteinExistence type="predicted"/>
<dbReference type="Proteomes" id="UP000614350">
    <property type="component" value="Unassembled WGS sequence"/>
</dbReference>
<dbReference type="PANTHER" id="PTHR45080:SF8">
    <property type="entry name" value="IG-LIKE DOMAIN-CONTAINING PROTEIN"/>
    <property type="match status" value="1"/>
</dbReference>
<protein>
    <recommendedName>
        <fullName evidence="11">Ig-like domain-containing protein</fullName>
    </recommendedName>
</protein>
<dbReference type="Pfam" id="PF07679">
    <property type="entry name" value="I-set"/>
    <property type="match status" value="4"/>
</dbReference>
<dbReference type="CDD" id="cd20958">
    <property type="entry name" value="IgI_5_Dscam"/>
    <property type="match status" value="1"/>
</dbReference>
<dbReference type="SUPFAM" id="SSF48726">
    <property type="entry name" value="Immunoglobulin"/>
    <property type="match status" value="9"/>
</dbReference>
<dbReference type="FunFam" id="2.60.40.10:FF:000302">
    <property type="entry name" value="Down syndrome cell adhesion molecule, isoform D"/>
    <property type="match status" value="1"/>
</dbReference>
<keyword evidence="8" id="KW-1015">Disulfide bond</keyword>
<evidence type="ECO:0000256" key="4">
    <source>
        <dbReference type="ARBA" id="ARBA00022737"/>
    </source>
</evidence>
<dbReference type="InterPro" id="IPR003598">
    <property type="entry name" value="Ig_sub2"/>
</dbReference>
<dbReference type="InterPro" id="IPR013098">
    <property type="entry name" value="Ig_I-set"/>
</dbReference>
<reference evidence="12" key="1">
    <citation type="journal article" date="2020" name="G3 (Bethesda)">
        <title>High-Quality Assemblies for Three Invasive Social Wasps from the &lt;i&gt;Vespula&lt;/i&gt; Genus.</title>
        <authorList>
            <person name="Harrop T.W.R."/>
            <person name="Guhlin J."/>
            <person name="McLaughlin G.M."/>
            <person name="Permina E."/>
            <person name="Stockwell P."/>
            <person name="Gilligan J."/>
            <person name="Le Lec M.F."/>
            <person name="Gruber M.A.M."/>
            <person name="Quinn O."/>
            <person name="Lovegrove M."/>
            <person name="Duncan E.J."/>
            <person name="Remnant E.J."/>
            <person name="Van Eeckhoven J."/>
            <person name="Graham B."/>
            <person name="Knapp R.A."/>
            <person name="Langford K.W."/>
            <person name="Kronenberg Z."/>
            <person name="Press M.O."/>
            <person name="Eacker S.M."/>
            <person name="Wilson-Rankin E.E."/>
            <person name="Purcell J."/>
            <person name="Lester P.J."/>
            <person name="Dearden P.K."/>
        </authorList>
    </citation>
    <scope>NUCLEOTIDE SEQUENCE</scope>
    <source>
        <strain evidence="12">Marl-1</strain>
    </source>
</reference>
<sequence length="975" mass="105071">MDGWMEGLPTGSSRRNSEIGDRSYSATSKRMRTLFSFGNLGADTGGPSGCHPINWGDQCCPAPLHTSNKSHDIWLLNPTIGISNLFFHIPFAPTRFSLHKIQPAVSISWYKFIEGSSRRQPVQLNDRVRQVSGTLIIREARVEDSGKYLCIVNNSVGGESVETVLTVTAPLAAEIEPSTQTVDFGRPATFTCNVRGNPIKTISWLKDGKPLGLEEQVLRIESVKKEDKGMYQCFVRNDQESAQATAELKLGGRFEPPQIRQAFTEETLQPGPSMFLKCVASGNPTPEITWELDGKRLSNTERGQVGQYVTVNGDVVSHLNISSIHTNDGGLYKCIAASKVGSAEHSARLNVYGLPFIRHMDKKAIVAGETLRVTCPVAGYPIESIVWERDTRVLPINRKQKVFPNGTLIIENVERMSDQATYTCVARNAQGYSARGTLEVQVMVPPTIQEFAFMKLPMNAGEFANLQCIVPTGDLPLNIRWSYPGEEMGGSSGVLAKKVADRVSMLMISVITAKHAGEYVCTAENAAGTASHSTTLTVNVSPQLLPIAFNTEVANWGDFVSVPCSILKGDMPMDISWSFNGVPIDTSKDTAITISKISNHLSTLSIDGVSARHAGEYACSASNLAGAVSRSATLTVNVAPQIIPFDFGDESANWGELVSVTCSITKGDQPLDISWAFNGTPIDISRGSDVVVASTNKKNSVLTIESVAARHAGEYTCSASNRAGAASHTALLTVNVAPQILQFSFGDTSLNSGEMLSVGCTIVKGDFPVTLTWTFNDVPINSSQHDIHIVTSKRVSFLNIDNVAARHAGTYKCIATNAAGSDSHTAVLSVNVAPQIGPFSFGDEAANAGEMATVQCAVIKGDLPVDIVWSLNGQPVDVTDAQTNQNYDRQDIIVSRSNKRASTLTIDSVAARHAGEYSCTASNAAGSATHSSVLSVNVLIVHPIQEWCVVADTEERGLVWCKTNNYPLSYTRDIL</sequence>
<evidence type="ECO:0000256" key="9">
    <source>
        <dbReference type="ARBA" id="ARBA00023319"/>
    </source>
</evidence>
<comment type="subcellular location">
    <subcellularLocation>
        <location evidence="1">Membrane</location>
        <topology evidence="1">Single-pass membrane protein</topology>
    </subcellularLocation>
</comment>
<name>A0A834KRQ7_VESVU</name>
<evidence type="ECO:0000256" key="6">
    <source>
        <dbReference type="ARBA" id="ARBA00022989"/>
    </source>
</evidence>
<dbReference type="FunFam" id="2.60.40.10:FF:000308">
    <property type="entry name" value="Down syndrome cell adhesion molecule, isoform D"/>
    <property type="match status" value="1"/>
</dbReference>
<feature type="region of interest" description="Disordered" evidence="10">
    <location>
        <begin position="1"/>
        <end position="25"/>
    </location>
</feature>
<dbReference type="Gene3D" id="2.60.40.10">
    <property type="entry name" value="Immunoglobulins"/>
    <property type="match status" value="9"/>
</dbReference>
<dbReference type="InterPro" id="IPR003599">
    <property type="entry name" value="Ig_sub"/>
</dbReference>
<dbReference type="SMART" id="SM00409">
    <property type="entry name" value="IG"/>
    <property type="match status" value="9"/>
</dbReference>
<evidence type="ECO:0000313" key="13">
    <source>
        <dbReference type="Proteomes" id="UP000614350"/>
    </source>
</evidence>
<evidence type="ECO:0000313" key="12">
    <source>
        <dbReference type="EMBL" id="KAF7411846.1"/>
    </source>
</evidence>
<dbReference type="SMART" id="SM00408">
    <property type="entry name" value="IGc2"/>
    <property type="match status" value="9"/>
</dbReference>
<dbReference type="FunFam" id="2.60.40.10:FF:000017">
    <property type="entry name" value="Down syndrome cell adhesion molecule b"/>
    <property type="match status" value="6"/>
</dbReference>
<comment type="caution">
    <text evidence="12">The sequence shown here is derived from an EMBL/GenBank/DDBJ whole genome shotgun (WGS) entry which is preliminary data.</text>
</comment>
<feature type="domain" description="Ig-like" evidence="11">
    <location>
        <begin position="170"/>
        <end position="249"/>
    </location>
</feature>
<accession>A0A834KRQ7</accession>
<dbReference type="InterPro" id="IPR036179">
    <property type="entry name" value="Ig-like_dom_sf"/>
</dbReference>
<gene>
    <name evidence="12" type="ORF">HZH66_000742</name>
</gene>
<feature type="domain" description="Ig-like" evidence="11">
    <location>
        <begin position="542"/>
        <end position="635"/>
    </location>
</feature>
<dbReference type="GO" id="GO:0043025">
    <property type="term" value="C:neuronal cell body"/>
    <property type="evidence" value="ECO:0007669"/>
    <property type="project" value="TreeGrafter"/>
</dbReference>
<dbReference type="FunFam" id="2.60.40.10:FF:000324">
    <property type="entry name" value="Down syndrome cell adhesion molecule, isoform D"/>
    <property type="match status" value="1"/>
</dbReference>
<evidence type="ECO:0000256" key="2">
    <source>
        <dbReference type="ARBA" id="ARBA00022692"/>
    </source>
</evidence>